<gene>
    <name evidence="5" type="ORF">LPJ61_003454</name>
</gene>
<dbReference type="InterPro" id="IPR039328">
    <property type="entry name" value="WDR89"/>
</dbReference>
<keyword evidence="2" id="KW-0677">Repeat</keyword>
<dbReference type="InterPro" id="IPR019775">
    <property type="entry name" value="WD40_repeat_CS"/>
</dbReference>
<evidence type="ECO:0000313" key="6">
    <source>
        <dbReference type="Proteomes" id="UP001143981"/>
    </source>
</evidence>
<dbReference type="Pfam" id="PF00400">
    <property type="entry name" value="WD40"/>
    <property type="match status" value="3"/>
</dbReference>
<keyword evidence="1 3" id="KW-0853">WD repeat</keyword>
<evidence type="ECO:0000256" key="2">
    <source>
        <dbReference type="ARBA" id="ARBA00022737"/>
    </source>
</evidence>
<evidence type="ECO:0000313" key="5">
    <source>
        <dbReference type="EMBL" id="KAJ1729582.1"/>
    </source>
</evidence>
<dbReference type="PROSITE" id="PS50082">
    <property type="entry name" value="WD_REPEATS_2"/>
    <property type="match status" value="1"/>
</dbReference>
<evidence type="ECO:0000256" key="3">
    <source>
        <dbReference type="PROSITE-ProRule" id="PRU00221"/>
    </source>
</evidence>
<evidence type="ECO:0000256" key="1">
    <source>
        <dbReference type="ARBA" id="ARBA00022574"/>
    </source>
</evidence>
<dbReference type="InterPro" id="IPR001680">
    <property type="entry name" value="WD40_rpt"/>
</dbReference>
<feature type="compositionally biased region" description="Low complexity" evidence="4">
    <location>
        <begin position="347"/>
        <end position="365"/>
    </location>
</feature>
<dbReference type="PROSITE" id="PS00678">
    <property type="entry name" value="WD_REPEATS_1"/>
    <property type="match status" value="1"/>
</dbReference>
<dbReference type="Proteomes" id="UP001143981">
    <property type="component" value="Unassembled WGS sequence"/>
</dbReference>
<keyword evidence="6" id="KW-1185">Reference proteome</keyword>
<evidence type="ECO:0008006" key="7">
    <source>
        <dbReference type="Google" id="ProtNLM"/>
    </source>
</evidence>
<protein>
    <recommendedName>
        <fullName evidence="7">WD40 repeat-like protein</fullName>
    </recommendedName>
</protein>
<dbReference type="InterPro" id="IPR036322">
    <property type="entry name" value="WD40_repeat_dom_sf"/>
</dbReference>
<comment type="caution">
    <text evidence="5">The sequence shown here is derived from an EMBL/GenBank/DDBJ whole genome shotgun (WGS) entry which is preliminary data.</text>
</comment>
<dbReference type="PANTHER" id="PTHR22889:SF0">
    <property type="entry name" value="WD REPEAT-CONTAINING PROTEIN 89"/>
    <property type="match status" value="1"/>
</dbReference>
<dbReference type="SUPFAM" id="SSF50978">
    <property type="entry name" value="WD40 repeat-like"/>
    <property type="match status" value="1"/>
</dbReference>
<feature type="region of interest" description="Disordered" evidence="4">
    <location>
        <begin position="330"/>
        <end position="365"/>
    </location>
</feature>
<reference evidence="5" key="1">
    <citation type="submission" date="2022-07" db="EMBL/GenBank/DDBJ databases">
        <title>Phylogenomic reconstructions and comparative analyses of Kickxellomycotina fungi.</title>
        <authorList>
            <person name="Reynolds N.K."/>
            <person name="Stajich J.E."/>
            <person name="Barry K."/>
            <person name="Grigoriev I.V."/>
            <person name="Crous P."/>
            <person name="Smith M.E."/>
        </authorList>
    </citation>
    <scope>NUCLEOTIDE SEQUENCE</scope>
    <source>
        <strain evidence="5">BCRC 34381</strain>
    </source>
</reference>
<organism evidence="5 6">
    <name type="scientific">Coemansia biformis</name>
    <dbReference type="NCBI Taxonomy" id="1286918"/>
    <lineage>
        <taxon>Eukaryota</taxon>
        <taxon>Fungi</taxon>
        <taxon>Fungi incertae sedis</taxon>
        <taxon>Zoopagomycota</taxon>
        <taxon>Kickxellomycotina</taxon>
        <taxon>Kickxellomycetes</taxon>
        <taxon>Kickxellales</taxon>
        <taxon>Kickxellaceae</taxon>
        <taxon>Coemansia</taxon>
    </lineage>
</organism>
<name>A0A9W7YDU6_9FUNG</name>
<dbReference type="InterPro" id="IPR015943">
    <property type="entry name" value="WD40/YVTN_repeat-like_dom_sf"/>
</dbReference>
<accession>A0A9W7YDU6</accession>
<dbReference type="SMART" id="SM00320">
    <property type="entry name" value="WD40"/>
    <property type="match status" value="5"/>
</dbReference>
<sequence length="365" mass="39020">MSRIPVTRVPSLLPGLTKCAASPARPDDGLYIYETIRAGRGLAVSTSALEVQLYDRFGLSPVHTLKYHTEQLTQIRARDNSLLSSSIDGRIALWDLRQPAGGPSMVFTADDPVLSFDLSTDGTMLIGGTQLNSAYAAKILFWDLRAAGAPVGTFEDSHSDDVTQIQCCPSASKHFLSGSTDGLLCTFDPSQPDEDDALLFAANTGASVARCGYFGPESQFIYAQSDMETLQLWTSEATQLADFGDVRELSQSGVPVDYIVKCEYDAVSQRLYMVAGSNDGSIRLLHVGAASMEHIQDLPSGHSGVVRGFDWDLSEGWAVSGGEDGRLAWWSRGDQTPPPAVAAGPMRPSGPGAATGSAGRRFAPY</sequence>
<dbReference type="AlphaFoldDB" id="A0A9W7YDU6"/>
<evidence type="ECO:0000256" key="4">
    <source>
        <dbReference type="SAM" id="MobiDB-lite"/>
    </source>
</evidence>
<proteinExistence type="predicted"/>
<dbReference type="Gene3D" id="2.130.10.10">
    <property type="entry name" value="YVTN repeat-like/Quinoprotein amine dehydrogenase"/>
    <property type="match status" value="2"/>
</dbReference>
<dbReference type="OrthoDB" id="25131at2759"/>
<dbReference type="EMBL" id="JANBOI010000588">
    <property type="protein sequence ID" value="KAJ1729582.1"/>
    <property type="molecule type" value="Genomic_DNA"/>
</dbReference>
<dbReference type="PANTHER" id="PTHR22889">
    <property type="entry name" value="WD REPEAT-CONTAINING PROTEIN 89"/>
    <property type="match status" value="1"/>
</dbReference>
<feature type="repeat" description="WD" evidence="3">
    <location>
        <begin position="65"/>
        <end position="97"/>
    </location>
</feature>